<evidence type="ECO:0000313" key="3">
    <source>
        <dbReference type="Proteomes" id="UP001178507"/>
    </source>
</evidence>
<accession>A0AA36HSV0</accession>
<dbReference type="Pfam" id="PF08613">
    <property type="entry name" value="Cyclin"/>
    <property type="match status" value="1"/>
</dbReference>
<feature type="compositionally biased region" description="Polar residues" evidence="1">
    <location>
        <begin position="24"/>
        <end position="42"/>
    </location>
</feature>
<keyword evidence="3" id="KW-1185">Reference proteome</keyword>
<reference evidence="2" key="1">
    <citation type="submission" date="2023-08" db="EMBL/GenBank/DDBJ databases">
        <authorList>
            <person name="Chen Y."/>
            <person name="Shah S."/>
            <person name="Dougan E. K."/>
            <person name="Thang M."/>
            <person name="Chan C."/>
        </authorList>
    </citation>
    <scope>NUCLEOTIDE SEQUENCE</scope>
</reference>
<dbReference type="PANTHER" id="PTHR15615">
    <property type="match status" value="1"/>
</dbReference>
<dbReference type="GO" id="GO:0005634">
    <property type="term" value="C:nucleus"/>
    <property type="evidence" value="ECO:0007669"/>
    <property type="project" value="TreeGrafter"/>
</dbReference>
<evidence type="ECO:0008006" key="4">
    <source>
        <dbReference type="Google" id="ProtNLM"/>
    </source>
</evidence>
<dbReference type="InterPro" id="IPR036915">
    <property type="entry name" value="Cyclin-like_sf"/>
</dbReference>
<dbReference type="GO" id="GO:0019901">
    <property type="term" value="F:protein kinase binding"/>
    <property type="evidence" value="ECO:0007669"/>
    <property type="project" value="InterPro"/>
</dbReference>
<comment type="caution">
    <text evidence="2">The sequence shown here is derived from an EMBL/GenBank/DDBJ whole genome shotgun (WGS) entry which is preliminary data.</text>
</comment>
<dbReference type="GO" id="GO:0016538">
    <property type="term" value="F:cyclin-dependent protein serine/threonine kinase regulator activity"/>
    <property type="evidence" value="ECO:0007669"/>
    <property type="project" value="TreeGrafter"/>
</dbReference>
<dbReference type="Proteomes" id="UP001178507">
    <property type="component" value="Unassembled WGS sequence"/>
</dbReference>
<dbReference type="AlphaFoldDB" id="A0AA36HSV0"/>
<dbReference type="GO" id="GO:0000307">
    <property type="term" value="C:cyclin-dependent protein kinase holoenzyme complex"/>
    <property type="evidence" value="ECO:0007669"/>
    <property type="project" value="TreeGrafter"/>
</dbReference>
<dbReference type="CDD" id="cd20558">
    <property type="entry name" value="CYCLIN_ScPCL7-like"/>
    <property type="match status" value="1"/>
</dbReference>
<feature type="region of interest" description="Disordered" evidence="1">
    <location>
        <begin position="20"/>
        <end position="43"/>
    </location>
</feature>
<name>A0AA36HSV0_9DINO</name>
<evidence type="ECO:0000256" key="1">
    <source>
        <dbReference type="SAM" id="MobiDB-lite"/>
    </source>
</evidence>
<protein>
    <recommendedName>
        <fullName evidence="4">Cyclin</fullName>
    </recommendedName>
</protein>
<evidence type="ECO:0000313" key="2">
    <source>
        <dbReference type="EMBL" id="CAJ1374436.1"/>
    </source>
</evidence>
<dbReference type="PANTHER" id="PTHR15615:SF108">
    <property type="entry name" value="PROTEIN CNPPD1"/>
    <property type="match status" value="1"/>
</dbReference>
<sequence>MFFAFHWMGNAANPWRLCMKRSSSRGSPEQGPSQESHQSNPQPRHEILRDIKLAASKVTAEVLDEKAHIDGGKLIASLARVYGDVMDPASSARCASCFHGCRKPTISIEDYLVRLRSYFMCSDSCFLLALIYIARLVEICPDFAVNPFSIHRLLAISLVVSVKFHEDVVYSNTFYAHICGLQHEELNKGEVEFLKMIKWDLGFSIEQFSQVYSEVLQSADKIL</sequence>
<dbReference type="SUPFAM" id="SSF47954">
    <property type="entry name" value="Cyclin-like"/>
    <property type="match status" value="1"/>
</dbReference>
<gene>
    <name evidence="2" type="ORF">EVOR1521_LOCUS3993</name>
</gene>
<dbReference type="InterPro" id="IPR013922">
    <property type="entry name" value="Cyclin_PHO80-like"/>
</dbReference>
<organism evidence="2 3">
    <name type="scientific">Effrenium voratum</name>
    <dbReference type="NCBI Taxonomy" id="2562239"/>
    <lineage>
        <taxon>Eukaryota</taxon>
        <taxon>Sar</taxon>
        <taxon>Alveolata</taxon>
        <taxon>Dinophyceae</taxon>
        <taxon>Suessiales</taxon>
        <taxon>Symbiodiniaceae</taxon>
        <taxon>Effrenium</taxon>
    </lineage>
</organism>
<dbReference type="EMBL" id="CAUJNA010000251">
    <property type="protein sequence ID" value="CAJ1374436.1"/>
    <property type="molecule type" value="Genomic_DNA"/>
</dbReference>
<dbReference type="Gene3D" id="1.10.472.10">
    <property type="entry name" value="Cyclin-like"/>
    <property type="match status" value="1"/>
</dbReference>
<proteinExistence type="predicted"/>